<proteinExistence type="inferred from homology"/>
<keyword evidence="3 9" id="KW-0240">DNA-directed RNA polymerase</keyword>
<reference evidence="9 10" key="1">
    <citation type="submission" date="2016-09" db="EMBL/GenBank/DDBJ databases">
        <title>The draft genome of Dichanthelium oligosanthes: A C3 panicoid grass species.</title>
        <authorList>
            <person name="Studer A.J."/>
            <person name="Schnable J.C."/>
            <person name="Brutnell T.P."/>
        </authorList>
    </citation>
    <scope>NUCLEOTIDE SEQUENCE [LARGE SCALE GENOMIC DNA]</scope>
    <source>
        <strain evidence="10">cv. Kellogg 1175</strain>
        <tissue evidence="9">Leaf</tissue>
    </source>
</reference>
<keyword evidence="4" id="KW-0808">Transferase</keyword>
<evidence type="ECO:0000259" key="7">
    <source>
        <dbReference type="Pfam" id="PF04990"/>
    </source>
</evidence>
<dbReference type="STRING" id="888268.A0A1E5V2Y0"/>
<evidence type="ECO:0000313" key="10">
    <source>
        <dbReference type="Proteomes" id="UP000095767"/>
    </source>
</evidence>
<feature type="domain" description="RNA polymerase Rpb1" evidence="8">
    <location>
        <begin position="23"/>
        <end position="156"/>
    </location>
</feature>
<dbReference type="GO" id="GO:0006351">
    <property type="term" value="P:DNA-templated transcription"/>
    <property type="evidence" value="ECO:0007669"/>
    <property type="project" value="InterPro"/>
</dbReference>
<evidence type="ECO:0000256" key="5">
    <source>
        <dbReference type="ARBA" id="ARBA00022695"/>
    </source>
</evidence>
<dbReference type="InterPro" id="IPR044893">
    <property type="entry name" value="RNA_pol_Rpb1_clamp_domain"/>
</dbReference>
<dbReference type="PANTHER" id="PTHR19376">
    <property type="entry name" value="DNA-DIRECTED RNA POLYMERASE"/>
    <property type="match status" value="1"/>
</dbReference>
<dbReference type="SUPFAM" id="SSF64484">
    <property type="entry name" value="beta and beta-prime subunits of DNA dependent RNA-polymerase"/>
    <property type="match status" value="2"/>
</dbReference>
<feature type="domain" description="RNA polymerase Rpb1" evidence="7">
    <location>
        <begin position="169"/>
        <end position="249"/>
    </location>
</feature>
<name>A0A1E5V2Y0_9POAL</name>
<dbReference type="GO" id="GO:0003677">
    <property type="term" value="F:DNA binding"/>
    <property type="evidence" value="ECO:0007669"/>
    <property type="project" value="InterPro"/>
</dbReference>
<evidence type="ECO:0000259" key="8">
    <source>
        <dbReference type="Pfam" id="PF04997"/>
    </source>
</evidence>
<evidence type="ECO:0000256" key="4">
    <source>
        <dbReference type="ARBA" id="ARBA00022679"/>
    </source>
</evidence>
<dbReference type="GO" id="GO:0005665">
    <property type="term" value="C:RNA polymerase II, core complex"/>
    <property type="evidence" value="ECO:0007669"/>
    <property type="project" value="TreeGrafter"/>
</dbReference>
<dbReference type="Gene3D" id="4.10.860.120">
    <property type="entry name" value="RNA polymerase II, clamp domain"/>
    <property type="match status" value="1"/>
</dbReference>
<dbReference type="EC" id="2.7.7.6" evidence="2"/>
<protein>
    <recommendedName>
        <fullName evidence="2">DNA-directed RNA polymerase</fullName>
        <ecNumber evidence="2">2.7.7.6</ecNumber>
    </recommendedName>
</protein>
<evidence type="ECO:0000313" key="9">
    <source>
        <dbReference type="EMBL" id="OEL19523.1"/>
    </source>
</evidence>
<dbReference type="InterPro" id="IPR045867">
    <property type="entry name" value="DNA-dir_RpoC_beta_prime"/>
</dbReference>
<gene>
    <name evidence="9" type="ORF">BAE44_0019455</name>
</gene>
<keyword evidence="6" id="KW-0804">Transcription</keyword>
<comment type="similarity">
    <text evidence="1">Belongs to the RNA polymerase beta' chain family.</text>
</comment>
<dbReference type="InterPro" id="IPR007073">
    <property type="entry name" value="RNA_pol_Rpb1_7"/>
</dbReference>
<dbReference type="Pfam" id="PF04990">
    <property type="entry name" value="RNA_pol_Rpb1_7"/>
    <property type="match status" value="1"/>
</dbReference>
<organism evidence="9 10">
    <name type="scientific">Dichanthelium oligosanthes</name>
    <dbReference type="NCBI Taxonomy" id="888268"/>
    <lineage>
        <taxon>Eukaryota</taxon>
        <taxon>Viridiplantae</taxon>
        <taxon>Streptophyta</taxon>
        <taxon>Embryophyta</taxon>
        <taxon>Tracheophyta</taxon>
        <taxon>Spermatophyta</taxon>
        <taxon>Magnoliopsida</taxon>
        <taxon>Liliopsida</taxon>
        <taxon>Poales</taxon>
        <taxon>Poaceae</taxon>
        <taxon>PACMAD clade</taxon>
        <taxon>Panicoideae</taxon>
        <taxon>Panicodae</taxon>
        <taxon>Paniceae</taxon>
        <taxon>Dichantheliinae</taxon>
        <taxon>Dichanthelium</taxon>
    </lineage>
</organism>
<evidence type="ECO:0000256" key="6">
    <source>
        <dbReference type="ARBA" id="ARBA00023163"/>
    </source>
</evidence>
<dbReference type="InterPro" id="IPR038593">
    <property type="entry name" value="RNA_pol_Rpb1_7_sf"/>
</dbReference>
<comment type="caution">
    <text evidence="9">The sequence shown here is derived from an EMBL/GenBank/DDBJ whole genome shotgun (WGS) entry which is preliminary data.</text>
</comment>
<evidence type="ECO:0000256" key="3">
    <source>
        <dbReference type="ARBA" id="ARBA00022478"/>
    </source>
</evidence>
<dbReference type="AlphaFoldDB" id="A0A1E5V2Y0"/>
<keyword evidence="10" id="KW-1185">Reference proteome</keyword>
<dbReference type="EMBL" id="LWDX02053301">
    <property type="protein sequence ID" value="OEL19523.1"/>
    <property type="molecule type" value="Genomic_DNA"/>
</dbReference>
<dbReference type="InterPro" id="IPR007080">
    <property type="entry name" value="RNA_pol_Rpb1_1"/>
</dbReference>
<dbReference type="OrthoDB" id="602474at2759"/>
<evidence type="ECO:0000256" key="2">
    <source>
        <dbReference type="ARBA" id="ARBA00012418"/>
    </source>
</evidence>
<dbReference type="PANTHER" id="PTHR19376:SF37">
    <property type="entry name" value="DNA-DIRECTED RNA POLYMERASE II SUBUNIT RPB1"/>
    <property type="match status" value="1"/>
</dbReference>
<evidence type="ECO:0000256" key="1">
    <source>
        <dbReference type="ARBA" id="ARBA00006460"/>
    </source>
</evidence>
<dbReference type="Gene3D" id="3.30.1360.140">
    <property type="match status" value="1"/>
</dbReference>
<sequence length="333" mass="37738">MSVAQIEYAYTMEKGKRRLVGLVTCMAGMAECPGHFGHLELAKPMSHIGFIKTVLSIMRCLCFNCSKILVDEEQQDIVKKRDGCGAQQPNIMVDGMKMVVEFKAPKKESDCKEEQLPEPVERKQILSAERCQNVYSWSSQVERDINVAKKIKNPSLSVCLKPERDPCHPDSMGTIIEEDVEFVRSYYEMPDKDIDLDKISPWLLRIELDREMMVDKKLSMADIADKINREFDDDLSCIFSDDNADKLILAPVGTGGCTLFLNDQMLKQAIELQLPSYVEAQLMTLEDLAQITAQLLQITGYLEFFSKIQALGFDEILKEHLGNVRNAHAFGKI</sequence>
<dbReference type="GO" id="GO:0003899">
    <property type="term" value="F:DNA-directed RNA polymerase activity"/>
    <property type="evidence" value="ECO:0007669"/>
    <property type="project" value="UniProtKB-EC"/>
</dbReference>
<dbReference type="Pfam" id="PF04997">
    <property type="entry name" value="RNA_pol_Rpb1_1"/>
    <property type="match status" value="1"/>
</dbReference>
<keyword evidence="5" id="KW-0548">Nucleotidyltransferase</keyword>
<accession>A0A1E5V2Y0</accession>
<dbReference type="Proteomes" id="UP000095767">
    <property type="component" value="Unassembled WGS sequence"/>
</dbReference>